<evidence type="ECO:0000313" key="2">
    <source>
        <dbReference type="Proteomes" id="UP001151234"/>
    </source>
</evidence>
<dbReference type="EMBL" id="JAPJZI010000001">
    <property type="protein sequence ID" value="MDA5399817.1"/>
    <property type="molecule type" value="Genomic_DNA"/>
</dbReference>
<protein>
    <submittedName>
        <fullName evidence="1">Uncharacterized protein</fullName>
    </submittedName>
</protein>
<accession>A0A9X3ZHN1</accession>
<dbReference type="AlphaFoldDB" id="A0A9X3ZHN1"/>
<dbReference type="Proteomes" id="UP001151234">
    <property type="component" value="Unassembled WGS sequence"/>
</dbReference>
<reference evidence="1" key="1">
    <citation type="submission" date="2022-11" db="EMBL/GenBank/DDBJ databases">
        <title>Draft genome sequence of Hoeflea poritis E7-10 and Hoeflea prorocentri PM5-8, separated from scleractinian coral Porites lutea and marine dinoflagellate.</title>
        <authorList>
            <person name="Zhang G."/>
            <person name="Wei Q."/>
            <person name="Cai L."/>
        </authorList>
    </citation>
    <scope>NUCLEOTIDE SEQUENCE</scope>
    <source>
        <strain evidence="1">PM5-8</strain>
    </source>
</reference>
<organism evidence="1 2">
    <name type="scientific">Hoeflea prorocentri</name>
    <dbReference type="NCBI Taxonomy" id="1922333"/>
    <lineage>
        <taxon>Bacteria</taxon>
        <taxon>Pseudomonadati</taxon>
        <taxon>Pseudomonadota</taxon>
        <taxon>Alphaproteobacteria</taxon>
        <taxon>Hyphomicrobiales</taxon>
        <taxon>Rhizobiaceae</taxon>
        <taxon>Hoeflea</taxon>
    </lineage>
</organism>
<name>A0A9X3ZHN1_9HYPH</name>
<evidence type="ECO:0000313" key="1">
    <source>
        <dbReference type="EMBL" id="MDA5399817.1"/>
    </source>
</evidence>
<gene>
    <name evidence="1" type="ORF">OQ273_14645</name>
</gene>
<comment type="caution">
    <text evidence="1">The sequence shown here is derived from an EMBL/GenBank/DDBJ whole genome shotgun (WGS) entry which is preliminary data.</text>
</comment>
<proteinExistence type="predicted"/>
<keyword evidence="2" id="KW-1185">Reference proteome</keyword>
<dbReference type="RefSeq" id="WP_267991236.1">
    <property type="nucleotide sequence ID" value="NZ_JAPJZI010000001.1"/>
</dbReference>
<sequence>MLNILAQRRMKAIETEIRGLVSTDRLSDREISRLERLDSAHKFWKGLSSRDRKKYGVKPVPAKVITAAAS</sequence>